<comment type="pathway">
    <text evidence="2">Cofactor biosynthesis; FMN biosynthesis; FMN from riboflavin (ATP route): step 1/1.</text>
</comment>
<dbReference type="SMART" id="SM00904">
    <property type="entry name" value="Flavokinase"/>
    <property type="match status" value="1"/>
</dbReference>
<evidence type="ECO:0000259" key="15">
    <source>
        <dbReference type="SMART" id="SM00904"/>
    </source>
</evidence>
<dbReference type="GeneID" id="54419879"/>
<keyword evidence="10 16" id="KW-0418">Kinase</keyword>
<dbReference type="InterPro" id="IPR015865">
    <property type="entry name" value="Riboflavin_kinase_bac/euk"/>
</dbReference>
<evidence type="ECO:0000256" key="2">
    <source>
        <dbReference type="ARBA" id="ARBA00005201"/>
    </source>
</evidence>
<dbReference type="SUPFAM" id="SSF82114">
    <property type="entry name" value="Riboflavin kinase-like"/>
    <property type="match status" value="1"/>
</dbReference>
<evidence type="ECO:0000256" key="6">
    <source>
        <dbReference type="ARBA" id="ARBA00022630"/>
    </source>
</evidence>
<dbReference type="EMBL" id="ML975155">
    <property type="protein sequence ID" value="KAF1813452.1"/>
    <property type="molecule type" value="Genomic_DNA"/>
</dbReference>
<evidence type="ECO:0000256" key="13">
    <source>
        <dbReference type="ARBA" id="ARBA00047880"/>
    </source>
</evidence>
<keyword evidence="6" id="KW-0285">Flavoprotein</keyword>
<evidence type="ECO:0000256" key="9">
    <source>
        <dbReference type="ARBA" id="ARBA00022741"/>
    </source>
</evidence>
<keyword evidence="7" id="KW-0288">FMN</keyword>
<evidence type="ECO:0000313" key="16">
    <source>
        <dbReference type="EMBL" id="KAF1813452.1"/>
    </source>
</evidence>
<evidence type="ECO:0000256" key="4">
    <source>
        <dbReference type="ARBA" id="ARBA00012105"/>
    </source>
</evidence>
<evidence type="ECO:0000256" key="1">
    <source>
        <dbReference type="ARBA" id="ARBA00003572"/>
    </source>
</evidence>
<dbReference type="UniPathway" id="UPA00276">
    <property type="reaction ID" value="UER00406"/>
</dbReference>
<comment type="catalytic activity">
    <reaction evidence="13">
        <text>riboflavin + ATP = FMN + ADP + H(+)</text>
        <dbReference type="Rhea" id="RHEA:14357"/>
        <dbReference type="ChEBI" id="CHEBI:15378"/>
        <dbReference type="ChEBI" id="CHEBI:30616"/>
        <dbReference type="ChEBI" id="CHEBI:57986"/>
        <dbReference type="ChEBI" id="CHEBI:58210"/>
        <dbReference type="ChEBI" id="CHEBI:456216"/>
        <dbReference type="EC" id="2.7.1.26"/>
    </reaction>
</comment>
<dbReference type="GO" id="GO:0009398">
    <property type="term" value="P:FMN biosynthetic process"/>
    <property type="evidence" value="ECO:0007669"/>
    <property type="project" value="UniProtKB-UniPathway"/>
</dbReference>
<evidence type="ECO:0000256" key="8">
    <source>
        <dbReference type="ARBA" id="ARBA00022679"/>
    </source>
</evidence>
<reference evidence="18" key="3">
    <citation type="submission" date="2025-04" db="UniProtKB">
        <authorList>
            <consortium name="RefSeq"/>
        </authorList>
    </citation>
    <scope>IDENTIFICATION</scope>
    <source>
        <strain evidence="18">CBS 781.70</strain>
    </source>
</reference>
<evidence type="ECO:0000256" key="7">
    <source>
        <dbReference type="ARBA" id="ARBA00022643"/>
    </source>
</evidence>
<dbReference type="GO" id="GO:0008531">
    <property type="term" value="F:riboflavin kinase activity"/>
    <property type="evidence" value="ECO:0007669"/>
    <property type="project" value="UniProtKB-EC"/>
</dbReference>
<dbReference type="InterPro" id="IPR023465">
    <property type="entry name" value="Riboflavin_kinase_dom_sf"/>
</dbReference>
<feature type="region of interest" description="Disordered" evidence="14">
    <location>
        <begin position="1"/>
        <end position="28"/>
    </location>
</feature>
<evidence type="ECO:0000256" key="12">
    <source>
        <dbReference type="ARBA" id="ARBA00029960"/>
    </source>
</evidence>
<reference evidence="18" key="2">
    <citation type="submission" date="2020-04" db="EMBL/GenBank/DDBJ databases">
        <authorList>
            <consortium name="NCBI Genome Project"/>
        </authorList>
    </citation>
    <scope>NUCLEOTIDE SEQUENCE</scope>
    <source>
        <strain evidence="18">CBS 781.70</strain>
    </source>
</reference>
<dbReference type="PANTHER" id="PTHR22749">
    <property type="entry name" value="RIBOFLAVIN KINASE/FMN ADENYLYLTRANSFERASE"/>
    <property type="match status" value="1"/>
</dbReference>
<dbReference type="RefSeq" id="XP_033535083.1">
    <property type="nucleotide sequence ID" value="XM_033679309.1"/>
</dbReference>
<evidence type="ECO:0000256" key="14">
    <source>
        <dbReference type="SAM" id="MobiDB-lite"/>
    </source>
</evidence>
<evidence type="ECO:0000256" key="5">
    <source>
        <dbReference type="ARBA" id="ARBA00017394"/>
    </source>
</evidence>
<feature type="compositionally biased region" description="Basic and acidic residues" evidence="14">
    <location>
        <begin position="1"/>
        <end position="11"/>
    </location>
</feature>
<evidence type="ECO:0000256" key="11">
    <source>
        <dbReference type="ARBA" id="ARBA00022840"/>
    </source>
</evidence>
<dbReference type="GO" id="GO:0005524">
    <property type="term" value="F:ATP binding"/>
    <property type="evidence" value="ECO:0007669"/>
    <property type="project" value="UniProtKB-KW"/>
</dbReference>
<evidence type="ECO:0000256" key="3">
    <source>
        <dbReference type="ARBA" id="ARBA00010108"/>
    </source>
</evidence>
<dbReference type="Gene3D" id="2.40.30.30">
    <property type="entry name" value="Riboflavin kinase-like"/>
    <property type="match status" value="1"/>
</dbReference>
<feature type="domain" description="Riboflavin kinase" evidence="15">
    <location>
        <begin position="28"/>
        <end position="178"/>
    </location>
</feature>
<organism evidence="16">
    <name type="scientific">Eremomyces bilateralis CBS 781.70</name>
    <dbReference type="NCBI Taxonomy" id="1392243"/>
    <lineage>
        <taxon>Eukaryota</taxon>
        <taxon>Fungi</taxon>
        <taxon>Dikarya</taxon>
        <taxon>Ascomycota</taxon>
        <taxon>Pezizomycotina</taxon>
        <taxon>Dothideomycetes</taxon>
        <taxon>Dothideomycetes incertae sedis</taxon>
        <taxon>Eremomycetales</taxon>
        <taxon>Eremomycetaceae</taxon>
        <taxon>Eremomyces</taxon>
    </lineage>
</organism>
<protein>
    <recommendedName>
        <fullName evidence="5">Riboflavin kinase</fullName>
        <ecNumber evidence="4">2.7.1.26</ecNumber>
    </recommendedName>
    <alternativeName>
        <fullName evidence="12">Flavin mononucleotide kinase 1</fullName>
    </alternativeName>
</protein>
<dbReference type="EC" id="2.7.1.26" evidence="4"/>
<dbReference type="PANTHER" id="PTHR22749:SF6">
    <property type="entry name" value="RIBOFLAVIN KINASE"/>
    <property type="match status" value="1"/>
</dbReference>
<dbReference type="Proteomes" id="UP000504638">
    <property type="component" value="Unplaced"/>
</dbReference>
<name>A0A6G1G607_9PEZI</name>
<dbReference type="GO" id="GO:0005739">
    <property type="term" value="C:mitochondrion"/>
    <property type="evidence" value="ECO:0007669"/>
    <property type="project" value="TreeGrafter"/>
</dbReference>
<evidence type="ECO:0000256" key="10">
    <source>
        <dbReference type="ARBA" id="ARBA00022777"/>
    </source>
</evidence>
<reference evidence="16 18" key="1">
    <citation type="submission" date="2020-01" db="EMBL/GenBank/DDBJ databases">
        <authorList>
            <consortium name="DOE Joint Genome Institute"/>
            <person name="Haridas S."/>
            <person name="Albert R."/>
            <person name="Binder M."/>
            <person name="Bloem J."/>
            <person name="Labutti K."/>
            <person name="Salamov A."/>
            <person name="Andreopoulos B."/>
            <person name="Baker S.E."/>
            <person name="Barry K."/>
            <person name="Bills G."/>
            <person name="Bluhm B.H."/>
            <person name="Cannon C."/>
            <person name="Castanera R."/>
            <person name="Culley D.E."/>
            <person name="Daum C."/>
            <person name="Ezra D."/>
            <person name="Gonzalez J.B."/>
            <person name="Henrissat B."/>
            <person name="Kuo A."/>
            <person name="Liang C."/>
            <person name="Lipzen A."/>
            <person name="Lutzoni F."/>
            <person name="Magnuson J."/>
            <person name="Mondo S."/>
            <person name="Nolan M."/>
            <person name="Ohm R."/>
            <person name="Pangilinan J."/>
            <person name="Park H.-J."/>
            <person name="Ramirez L."/>
            <person name="Alfaro M."/>
            <person name="Sun H."/>
            <person name="Tritt A."/>
            <person name="Yoshinaga Y."/>
            <person name="Zwiers L.-H."/>
            <person name="Turgeon B.G."/>
            <person name="Goodwin S.B."/>
            <person name="Spatafora J.W."/>
            <person name="Crous P.W."/>
            <person name="Grigoriev I.V."/>
        </authorList>
    </citation>
    <scope>NUCLEOTIDE SEQUENCE</scope>
    <source>
        <strain evidence="16 18">CBS 781.70</strain>
    </source>
</reference>
<keyword evidence="9" id="KW-0547">Nucleotide-binding</keyword>
<dbReference type="InterPro" id="IPR023468">
    <property type="entry name" value="Riboflavin_kinase"/>
</dbReference>
<evidence type="ECO:0000313" key="18">
    <source>
        <dbReference type="RefSeq" id="XP_033535083.1"/>
    </source>
</evidence>
<keyword evidence="11" id="KW-0067">ATP-binding</keyword>
<dbReference type="GO" id="GO:0009231">
    <property type="term" value="P:riboflavin biosynthetic process"/>
    <property type="evidence" value="ECO:0007669"/>
    <property type="project" value="InterPro"/>
</dbReference>
<comment type="similarity">
    <text evidence="3">Belongs to the flavokinase family.</text>
</comment>
<evidence type="ECO:0000313" key="17">
    <source>
        <dbReference type="Proteomes" id="UP000504638"/>
    </source>
</evidence>
<sequence length="214" mass="23240">MAEEHTVDISKARPRKPREPIAGPDKVGPPFPLRIRGPVIKGFGRGSKELGIPTANIPISGLAIDGNSEIAKGVYYGWAGLDFVCSNTPTDTLATSVPSSPVAQIHPAVLSIGNNPFYNNERLSCEVHLLHGFKSDFYGARMSLMVLGYIRPEYDYEGLDALIEDIKTDVEVARRSLAREDYLNCAKQPWLVDFGENWHADGGEGDDVGTGAAK</sequence>
<keyword evidence="17" id="KW-1185">Reference proteome</keyword>
<proteinExistence type="inferred from homology"/>
<accession>A0A6G1G607</accession>
<keyword evidence="8" id="KW-0808">Transferase</keyword>
<gene>
    <name evidence="16 18" type="ORF">P152DRAFT_457814</name>
</gene>
<dbReference type="OrthoDB" id="276388at2759"/>
<dbReference type="AlphaFoldDB" id="A0A6G1G607"/>
<comment type="function">
    <text evidence="1">Catalyzes the phosphorylation of riboflavin (vitamin B2) to form flavin mononucleotide (FMN) coenzyme.</text>
</comment>
<dbReference type="Pfam" id="PF01687">
    <property type="entry name" value="Flavokinase"/>
    <property type="match status" value="1"/>
</dbReference>